<dbReference type="OrthoDB" id="9804079at2"/>
<sequence>MLLNDLLSGYAPIPGRYDEMLGAPGAPRPQWEAFLRALARRPGEEIAETLSLMERDIHENGITYNVYADPKGADRPWEVDPLPLMISAEEWSLIEAGIAQRAELLNRVLADIYGPQRLLREGRIPPAVIFGHSGFLHPAQHIAPPGGHHLFQYAADLARSPDGRWWVVSDRTQAPSGAGYALENRLVVSRVFPQMFRELHVQHLASFFDALRESLLQWAPRGDGPPLVVVLTPGPYNETYFEHALIARYLGFPLVEGSDLTARDGKVWMKTVEGLKRVHALLRRQDDNYCDPLELRSDSALGVPGLTDCARRGSVLLANALGAGVLESGALLGYLPELSKLLLGEPLKLPSVATWWLGEPAAFADAWQRLDHLIIKPLERSTSAPAVFGADLSAAQRAALHAQVALRPQRYVAQEWVHVSQAPVLERDDAGRPGSEKLRARTVGLRVFAVATPDGYRVMPGGLARVAGDADERVIAMQRGGRSKDTWVLSDRPVNAAFTLLTRTVQPQHLVSPTANLPSRAAENLFWFGRYGERAEVAARLLRVAIAGVLDEQAETADTQSPAVVLARQLGLVEGHEDIGLQLLRAATHPDEGLSQRLRQLSRVAFNLRDRMSADNWRSLNQLVGDPVFQRGLQSSMGLPLALVWLDRAVTAMMTLSGFVLDGMTRGLGWRFLSLGRRIERLSSLCTVLQVAIGEEGRTHGLDWLLELTDSTVTYRSRYLVRPEWLPVLDLLLRDEANPRSIGFQVKGLSEYIAKLEMRHGRVASDVLNPGLIALRGIDVRELHPESQALADLLEQLQRSARAVSDELTLKFFSHAASRSVLSLVA</sequence>
<reference evidence="4" key="1">
    <citation type="submission" date="2015-07" db="EMBL/GenBank/DDBJ databases">
        <title>Discovery of a poly(ethylene terephthalate assimilation.</title>
        <authorList>
            <person name="Yoshida S."/>
            <person name="Hiraga K."/>
            <person name="Takehana T."/>
            <person name="Taniguchi I."/>
            <person name="Yamaji H."/>
            <person name="Maeda Y."/>
            <person name="Toyohara K."/>
            <person name="Miyamoto K."/>
            <person name="Kimura Y."/>
            <person name="Oda K."/>
        </authorList>
    </citation>
    <scope>NUCLEOTIDE SEQUENCE [LARGE SCALE GENOMIC DNA]</scope>
    <source>
        <strain evidence="4">NBRC 110686 / TISTR 2288 / 201-F6</strain>
    </source>
</reference>
<dbReference type="Pfam" id="PF04168">
    <property type="entry name" value="Alpha-E"/>
    <property type="match status" value="1"/>
</dbReference>
<dbReference type="InterPro" id="IPR051680">
    <property type="entry name" value="ATP-dep_Glu-Cys_Ligase-2"/>
</dbReference>
<dbReference type="STRING" id="1547922.ISF6_4965"/>
<accession>A0A0K8P7A9</accession>
<dbReference type="PANTHER" id="PTHR34595:SF2">
    <property type="entry name" value="BLR2978 PROTEIN"/>
    <property type="match status" value="1"/>
</dbReference>
<evidence type="ECO:0000259" key="2">
    <source>
        <dbReference type="Pfam" id="PF14403"/>
    </source>
</evidence>
<keyword evidence="4" id="KW-1185">Reference proteome</keyword>
<name>A0A0K8P7A9_PISS1</name>
<evidence type="ECO:0000259" key="1">
    <source>
        <dbReference type="Pfam" id="PF04168"/>
    </source>
</evidence>
<dbReference type="AlphaFoldDB" id="A0A0K8P7A9"/>
<dbReference type="Gene3D" id="3.30.1490.270">
    <property type="match status" value="1"/>
</dbReference>
<dbReference type="Gene3D" id="3.40.50.11290">
    <property type="match status" value="1"/>
</dbReference>
<feature type="domain" description="Circularly permuted ATP-grasp type 2" evidence="2">
    <location>
        <begin position="83"/>
        <end position="467"/>
    </location>
</feature>
<dbReference type="PANTHER" id="PTHR34595">
    <property type="entry name" value="BLR5612 PROTEIN"/>
    <property type="match status" value="1"/>
</dbReference>
<dbReference type="SUPFAM" id="SSF56059">
    <property type="entry name" value="Glutathione synthetase ATP-binding domain-like"/>
    <property type="match status" value="1"/>
</dbReference>
<feature type="domain" description="DUF403" evidence="1">
    <location>
        <begin position="517"/>
        <end position="813"/>
    </location>
</feature>
<reference evidence="3 4" key="2">
    <citation type="journal article" date="2016" name="Science">
        <title>A bacterium that degrades and assimilates poly(ethylene terephthalate).</title>
        <authorList>
            <person name="Yoshida S."/>
            <person name="Hiraga K."/>
            <person name="Takehana T."/>
            <person name="Taniguchi I."/>
            <person name="Yamaji H."/>
            <person name="Maeda Y."/>
            <person name="Toyohara K."/>
            <person name="Miyamoto K."/>
            <person name="Kimura Y."/>
            <person name="Oda K."/>
        </authorList>
    </citation>
    <scope>NUCLEOTIDE SEQUENCE [LARGE SCALE GENOMIC DNA]</scope>
    <source>
        <strain evidence="4">NBRC 110686 / TISTR 2288 / 201-F6</strain>
    </source>
</reference>
<dbReference type="RefSeq" id="WP_054022363.1">
    <property type="nucleotide sequence ID" value="NZ_BBYR01000077.1"/>
</dbReference>
<organism evidence="3 4">
    <name type="scientific">Piscinibacter sakaiensis</name>
    <name type="common">Ideonella sakaiensis</name>
    <dbReference type="NCBI Taxonomy" id="1547922"/>
    <lineage>
        <taxon>Bacteria</taxon>
        <taxon>Pseudomonadati</taxon>
        <taxon>Pseudomonadota</taxon>
        <taxon>Betaproteobacteria</taxon>
        <taxon>Burkholderiales</taxon>
        <taxon>Sphaerotilaceae</taxon>
        <taxon>Piscinibacter</taxon>
    </lineage>
</organism>
<protein>
    <submittedName>
        <fullName evidence="3">Protein with DUF404-, DUF407-, DUF403-domains</fullName>
    </submittedName>
</protein>
<evidence type="ECO:0000313" key="3">
    <source>
        <dbReference type="EMBL" id="GAP38507.1"/>
    </source>
</evidence>
<dbReference type="InterPro" id="IPR007296">
    <property type="entry name" value="DUF403"/>
</dbReference>
<evidence type="ECO:0000313" key="4">
    <source>
        <dbReference type="Proteomes" id="UP000037660"/>
    </source>
</evidence>
<gene>
    <name evidence="3" type="ORF">ISF6_4965</name>
</gene>
<proteinExistence type="predicted"/>
<dbReference type="InterPro" id="IPR025841">
    <property type="entry name" value="CP_ATPgrasp_2"/>
</dbReference>
<dbReference type="Proteomes" id="UP000037660">
    <property type="component" value="Unassembled WGS sequence"/>
</dbReference>
<dbReference type="EMBL" id="BBYR01000077">
    <property type="protein sequence ID" value="GAP38507.1"/>
    <property type="molecule type" value="Genomic_DNA"/>
</dbReference>
<comment type="caution">
    <text evidence="3">The sequence shown here is derived from an EMBL/GenBank/DDBJ whole genome shotgun (WGS) entry which is preliminary data.</text>
</comment>
<dbReference type="Pfam" id="PF14403">
    <property type="entry name" value="CP_ATPgrasp_2"/>
    <property type="match status" value="1"/>
</dbReference>